<proteinExistence type="predicted"/>
<keyword evidence="3" id="KW-1185">Reference proteome</keyword>
<evidence type="ECO:0000259" key="1">
    <source>
        <dbReference type="Pfam" id="PF03413"/>
    </source>
</evidence>
<dbReference type="eggNOG" id="COG5584">
    <property type="taxonomic scope" value="Bacteria"/>
</dbReference>
<dbReference type="RefSeq" id="WP_027448030.1">
    <property type="nucleotide sequence ID" value="NZ_AVPF01000069.1"/>
</dbReference>
<dbReference type="Pfam" id="PF03413">
    <property type="entry name" value="PepSY"/>
    <property type="match status" value="1"/>
</dbReference>
<accession>A0A0A5FTG1</accession>
<name>A0A0A5FTG1_9BACI</name>
<reference evidence="2 3" key="1">
    <citation type="submission" date="2013-08" db="EMBL/GenBank/DDBJ databases">
        <authorList>
            <person name="Huang J."/>
            <person name="Wang G."/>
        </authorList>
    </citation>
    <scope>NUCLEOTIDE SEQUENCE [LARGE SCALE GENOMIC DNA]</scope>
    <source>
        <strain evidence="2 3">BH030004</strain>
    </source>
</reference>
<dbReference type="AlphaFoldDB" id="A0A0A5FTG1"/>
<feature type="domain" description="PepSY" evidence="1">
    <location>
        <begin position="30"/>
        <end position="100"/>
    </location>
</feature>
<organism evidence="2 3">
    <name type="scientific">Pontibacillus marinus BH030004 = DSM 16465</name>
    <dbReference type="NCBI Taxonomy" id="1385511"/>
    <lineage>
        <taxon>Bacteria</taxon>
        <taxon>Bacillati</taxon>
        <taxon>Bacillota</taxon>
        <taxon>Bacilli</taxon>
        <taxon>Bacillales</taxon>
        <taxon>Bacillaceae</taxon>
        <taxon>Pontibacillus</taxon>
    </lineage>
</organism>
<protein>
    <submittedName>
        <fullName evidence="2">Peptidase M4</fullName>
    </submittedName>
</protein>
<sequence>MRWTKSLAAVGVGALVGYVAAKQFNEHQNLSPEKALKVAKEAFKRQGPISGSWIHMKTEEISLDDLPYTVYRGGVSRSIDGTTKQFEFYIDSVTGTVLDVSEVS</sequence>
<dbReference type="Proteomes" id="UP000030403">
    <property type="component" value="Unassembled WGS sequence"/>
</dbReference>
<dbReference type="OrthoDB" id="2989832at2"/>
<evidence type="ECO:0000313" key="2">
    <source>
        <dbReference type="EMBL" id="KGX84031.1"/>
    </source>
</evidence>
<dbReference type="STRING" id="1385511.GCA_000425225_00572"/>
<dbReference type="InterPro" id="IPR025711">
    <property type="entry name" value="PepSY"/>
</dbReference>
<evidence type="ECO:0000313" key="3">
    <source>
        <dbReference type="Proteomes" id="UP000030403"/>
    </source>
</evidence>
<dbReference type="EMBL" id="AVPF01000069">
    <property type="protein sequence ID" value="KGX84031.1"/>
    <property type="molecule type" value="Genomic_DNA"/>
</dbReference>
<gene>
    <name evidence="2" type="ORF">N783_19350</name>
</gene>
<comment type="caution">
    <text evidence="2">The sequence shown here is derived from an EMBL/GenBank/DDBJ whole genome shotgun (WGS) entry which is preliminary data.</text>
</comment>